<name>A0AAX3RRS8_BACIU</name>
<dbReference type="Pfam" id="PF00174">
    <property type="entry name" value="Oxidored_molyb"/>
    <property type="match status" value="1"/>
</dbReference>
<dbReference type="AlphaFoldDB" id="A0AAX3RRS8"/>
<dbReference type="PANTHER" id="PTHR43032:SF4">
    <property type="entry name" value="OXIDOREDUCTASE MOLYBDOPTERIN-BINDING DOMAIN-CONTAINING PROTEIN"/>
    <property type="match status" value="1"/>
</dbReference>
<dbReference type="Gene3D" id="3.90.420.10">
    <property type="entry name" value="Oxidoreductase, molybdopterin-binding domain"/>
    <property type="match status" value="1"/>
</dbReference>
<organism evidence="3 4">
    <name type="scientific">Bacillus subtilis</name>
    <dbReference type="NCBI Taxonomy" id="1423"/>
    <lineage>
        <taxon>Bacteria</taxon>
        <taxon>Bacillati</taxon>
        <taxon>Bacillota</taxon>
        <taxon>Bacilli</taxon>
        <taxon>Bacillales</taxon>
        <taxon>Bacillaceae</taxon>
        <taxon>Bacillus</taxon>
    </lineage>
</organism>
<dbReference type="CDD" id="cd02109">
    <property type="entry name" value="arch_bact_SO_family_Moco"/>
    <property type="match status" value="1"/>
</dbReference>
<gene>
    <name evidence="3" type="primary">yuiH</name>
    <name evidence="3" type="ORF">P5633_07935</name>
</gene>
<sequence>MYFGKTRQSDQSGRVPPNQNVTTSFPVLHTGDVPYYEDMTKWNLQVYGLVDHPMLLSFEDVKAFPRYESKSKNDIHCVTGWSRLDNVWQGVRACDIAEKAGVKEEAGYVILHAEEGWTTNLPLDDFLAETSLLAYAHNGEPLTPEHGFPLRGVFPHLYFWKSAKWLRGIQFTKENHPGFWERNGYHMRGDPWQNQRFTWD</sequence>
<dbReference type="InterPro" id="IPR036374">
    <property type="entry name" value="OxRdtase_Mopterin-bd_sf"/>
</dbReference>
<reference evidence="3" key="1">
    <citation type="submission" date="2025-02" db="EMBL/GenBank/DDBJ databases">
        <title>Complete genome sequences of 52 Bacillus and Priestia strains isolated from West-African fermentations and 26 reference strains from the DSMZ collection.</title>
        <authorList>
            <person name="Wiedenbein E.S."/>
            <person name="Canoy T.S."/>
            <person name="Hui Y."/>
            <person name="Parkouda C."/>
            <person name="Dawende C."/>
            <person name="Ametefe E."/>
            <person name="Jespersen L."/>
            <person name="Nielsen D.S."/>
        </authorList>
    </citation>
    <scope>NUCLEOTIDE SEQUENCE</scope>
    <source>
        <strain evidence="3">PRO56</strain>
    </source>
</reference>
<feature type="domain" description="Oxidoreductase molybdopterin-binding" evidence="2">
    <location>
        <begin position="31"/>
        <end position="180"/>
    </location>
</feature>
<evidence type="ECO:0000313" key="3">
    <source>
        <dbReference type="EMBL" id="WEY86043.1"/>
    </source>
</evidence>
<dbReference type="SUPFAM" id="SSF56524">
    <property type="entry name" value="Oxidoreductase molybdopterin-binding domain"/>
    <property type="match status" value="1"/>
</dbReference>
<evidence type="ECO:0000256" key="1">
    <source>
        <dbReference type="SAM" id="MobiDB-lite"/>
    </source>
</evidence>
<feature type="region of interest" description="Disordered" evidence="1">
    <location>
        <begin position="1"/>
        <end position="23"/>
    </location>
</feature>
<dbReference type="PANTHER" id="PTHR43032">
    <property type="entry name" value="PROTEIN-METHIONINE-SULFOXIDE REDUCTASE"/>
    <property type="match status" value="1"/>
</dbReference>
<dbReference type="EMBL" id="CP120576">
    <property type="protein sequence ID" value="WEY86043.1"/>
    <property type="molecule type" value="Genomic_DNA"/>
</dbReference>
<feature type="compositionally biased region" description="Polar residues" evidence="1">
    <location>
        <begin position="9"/>
        <end position="23"/>
    </location>
</feature>
<evidence type="ECO:0000259" key="2">
    <source>
        <dbReference type="Pfam" id="PF00174"/>
    </source>
</evidence>
<evidence type="ECO:0000313" key="4">
    <source>
        <dbReference type="Proteomes" id="UP001214898"/>
    </source>
</evidence>
<proteinExistence type="predicted"/>
<dbReference type="InterPro" id="IPR000572">
    <property type="entry name" value="OxRdtase_Mopterin-bd_dom"/>
</dbReference>
<accession>A0AAX3RRS8</accession>
<dbReference type="Proteomes" id="UP001214898">
    <property type="component" value="Chromosome"/>
</dbReference>
<protein>
    <submittedName>
        <fullName evidence="3">Sulfite oxidase-like oxidoreductase</fullName>
    </submittedName>
</protein>